<dbReference type="AlphaFoldDB" id="A0A4P9XGD2"/>
<protein>
    <recommendedName>
        <fullName evidence="3">VWFA domain-containing protein</fullName>
    </recommendedName>
</protein>
<dbReference type="GO" id="GO:0005524">
    <property type="term" value="F:ATP binding"/>
    <property type="evidence" value="ECO:0007669"/>
    <property type="project" value="UniProtKB-KW"/>
</dbReference>
<accession>A0A4P9XGD2</accession>
<dbReference type="PANTHER" id="PTHR48103:SF2">
    <property type="entry name" value="MIDASIN"/>
    <property type="match status" value="1"/>
</dbReference>
<dbReference type="InterPro" id="IPR036465">
    <property type="entry name" value="vWFA_dom_sf"/>
</dbReference>
<dbReference type="GO" id="GO:0000055">
    <property type="term" value="P:ribosomal large subunit export from nucleus"/>
    <property type="evidence" value="ECO:0007669"/>
    <property type="project" value="TreeGrafter"/>
</dbReference>
<dbReference type="GO" id="GO:0000027">
    <property type="term" value="P:ribosomal large subunit assembly"/>
    <property type="evidence" value="ECO:0007669"/>
    <property type="project" value="TreeGrafter"/>
</dbReference>
<reference evidence="5" key="1">
    <citation type="journal article" date="2018" name="Nat. Microbiol.">
        <title>Leveraging single-cell genomics to expand the fungal tree of life.</title>
        <authorList>
            <person name="Ahrendt S.R."/>
            <person name="Quandt C.A."/>
            <person name="Ciobanu D."/>
            <person name="Clum A."/>
            <person name="Salamov A."/>
            <person name="Andreopoulos B."/>
            <person name="Cheng J.F."/>
            <person name="Woyke T."/>
            <person name="Pelin A."/>
            <person name="Henrissat B."/>
            <person name="Reynolds N.K."/>
            <person name="Benny G.L."/>
            <person name="Smith M.E."/>
            <person name="James T.Y."/>
            <person name="Grigoriev I.V."/>
        </authorList>
    </citation>
    <scope>NUCLEOTIDE SEQUENCE [LARGE SCALE GENOMIC DNA]</scope>
    <source>
        <strain evidence="5">RSA 1356</strain>
    </source>
</reference>
<dbReference type="PROSITE" id="PS50234">
    <property type="entry name" value="VWFA"/>
    <property type="match status" value="1"/>
</dbReference>
<organism evidence="4 5">
    <name type="scientific">Thamnocephalis sphaerospora</name>
    <dbReference type="NCBI Taxonomy" id="78915"/>
    <lineage>
        <taxon>Eukaryota</taxon>
        <taxon>Fungi</taxon>
        <taxon>Fungi incertae sedis</taxon>
        <taxon>Zoopagomycota</taxon>
        <taxon>Zoopagomycotina</taxon>
        <taxon>Zoopagomycetes</taxon>
        <taxon>Zoopagales</taxon>
        <taxon>Sigmoideomycetaceae</taxon>
        <taxon>Thamnocephalis</taxon>
    </lineage>
</organism>
<dbReference type="Proteomes" id="UP000271241">
    <property type="component" value="Unassembled WGS sequence"/>
</dbReference>
<dbReference type="PANTHER" id="PTHR48103">
    <property type="entry name" value="MIDASIN-RELATED"/>
    <property type="match status" value="1"/>
</dbReference>
<proteinExistence type="predicted"/>
<keyword evidence="2" id="KW-0067">ATP-binding</keyword>
<dbReference type="Gene3D" id="3.40.50.410">
    <property type="entry name" value="von Willebrand factor, type A domain"/>
    <property type="match status" value="1"/>
</dbReference>
<feature type="domain" description="VWFA" evidence="3">
    <location>
        <begin position="98"/>
        <end position="295"/>
    </location>
</feature>
<dbReference type="SUPFAM" id="SSF53300">
    <property type="entry name" value="vWA-like"/>
    <property type="match status" value="1"/>
</dbReference>
<keyword evidence="1" id="KW-0547">Nucleotide-binding</keyword>
<evidence type="ECO:0000259" key="3">
    <source>
        <dbReference type="PROSITE" id="PS50234"/>
    </source>
</evidence>
<dbReference type="EMBL" id="KZ993525">
    <property type="protein sequence ID" value="RKP04693.1"/>
    <property type="molecule type" value="Genomic_DNA"/>
</dbReference>
<gene>
    <name evidence="4" type="ORF">THASP1DRAFT_20843</name>
</gene>
<dbReference type="GO" id="GO:0005634">
    <property type="term" value="C:nucleus"/>
    <property type="evidence" value="ECO:0007669"/>
    <property type="project" value="TreeGrafter"/>
</dbReference>
<keyword evidence="5" id="KW-1185">Reference proteome</keyword>
<evidence type="ECO:0000313" key="4">
    <source>
        <dbReference type="EMBL" id="RKP04693.1"/>
    </source>
</evidence>
<sequence length="305" mass="34869">MREELQQRLDSWLENGREDGEAVRELWSSYEALTHDLALTLCEQLRLILEPTLATRLKGDYRTGKRLNMKKIIPYIASQFKKDKIWLRRTRPSKRQYQVLIAVDDSRSMSESHSVQLAYESLALISRALGQLEVGEMAVVGFGEDVRLLQPFADTWSPDSGPNVLSQLTFSQTRTDVARLMHATGELLQHARDAGTGNSDLWQLQLIISDGICDDHQRLAELVRAANDRRVMTVFIVLDNKPSNRSIMSTKSARFVTVDGVQKLTMTRYMDTFPFEYYLVLRDVNMLPEVLADALRQYFSYVSGS</sequence>
<dbReference type="InterPro" id="IPR002035">
    <property type="entry name" value="VWF_A"/>
</dbReference>
<name>A0A4P9XGD2_9FUNG</name>
<evidence type="ECO:0000256" key="2">
    <source>
        <dbReference type="ARBA" id="ARBA00022840"/>
    </source>
</evidence>
<dbReference type="STRING" id="78915.A0A4P9XGD2"/>
<evidence type="ECO:0000313" key="5">
    <source>
        <dbReference type="Proteomes" id="UP000271241"/>
    </source>
</evidence>
<dbReference type="OrthoDB" id="5186at2759"/>
<dbReference type="GO" id="GO:0030687">
    <property type="term" value="C:preribosome, large subunit precursor"/>
    <property type="evidence" value="ECO:0007669"/>
    <property type="project" value="TreeGrafter"/>
</dbReference>
<dbReference type="SMART" id="SM00327">
    <property type="entry name" value="VWA"/>
    <property type="match status" value="1"/>
</dbReference>
<evidence type="ECO:0000256" key="1">
    <source>
        <dbReference type="ARBA" id="ARBA00022741"/>
    </source>
</evidence>